<dbReference type="RefSeq" id="WP_046316505.1">
    <property type="nucleotide sequence ID" value="NZ_JBHSZT010000001.1"/>
</dbReference>
<dbReference type="AlphaFoldDB" id="A0A0F4LWA0"/>
<evidence type="ECO:0000313" key="4">
    <source>
        <dbReference type="Proteomes" id="UP000033558"/>
    </source>
</evidence>
<reference evidence="3 4" key="1">
    <citation type="submission" date="2015-01" db="EMBL/GenBank/DDBJ databases">
        <title>Comparative genomics of the lactic acid bacteria isolated from the honey bee gut.</title>
        <authorList>
            <person name="Ellegaard K.M."/>
            <person name="Tamarit D."/>
            <person name="Javelind E."/>
            <person name="Olofsson T."/>
            <person name="Andersson S.G."/>
            <person name="Vasquez A."/>
        </authorList>
    </citation>
    <scope>NUCLEOTIDE SEQUENCE [LARGE SCALE GENOMIC DNA]</scope>
    <source>
        <strain evidence="3 4">Bin4</strain>
    </source>
</reference>
<evidence type="ECO:0000259" key="2">
    <source>
        <dbReference type="Pfam" id="PF02481"/>
    </source>
</evidence>
<evidence type="ECO:0000256" key="1">
    <source>
        <dbReference type="ARBA" id="ARBA00006525"/>
    </source>
</evidence>
<dbReference type="NCBIfam" id="TIGR00732">
    <property type="entry name" value="dprA"/>
    <property type="match status" value="1"/>
</dbReference>
<organism evidence="3 4">
    <name type="scientific">Bombilactobacillus mellifer</name>
    <dbReference type="NCBI Taxonomy" id="1218492"/>
    <lineage>
        <taxon>Bacteria</taxon>
        <taxon>Bacillati</taxon>
        <taxon>Bacillota</taxon>
        <taxon>Bacilli</taxon>
        <taxon>Lactobacillales</taxon>
        <taxon>Lactobacillaceae</taxon>
        <taxon>Bombilactobacillus</taxon>
    </lineage>
</organism>
<dbReference type="SUPFAM" id="SSF102405">
    <property type="entry name" value="MCP/YpsA-like"/>
    <property type="match status" value="1"/>
</dbReference>
<comment type="caution">
    <text evidence="3">The sequence shown here is derived from an EMBL/GenBank/DDBJ whole genome shotgun (WGS) entry which is preliminary data.</text>
</comment>
<dbReference type="InterPro" id="IPR003488">
    <property type="entry name" value="DprA"/>
</dbReference>
<dbReference type="Pfam" id="PF02481">
    <property type="entry name" value="DNA_processg_A"/>
    <property type="match status" value="1"/>
</dbReference>
<dbReference type="HOGENOM" id="CLU_029601_3_3_9"/>
<keyword evidence="4" id="KW-1185">Reference proteome</keyword>
<dbReference type="PANTHER" id="PTHR43022:SF1">
    <property type="entry name" value="PROTEIN SMF"/>
    <property type="match status" value="1"/>
</dbReference>
<name>A0A0F4LWA0_9LACO</name>
<dbReference type="EMBL" id="JXJQ01000008">
    <property type="protein sequence ID" value="KJY61816.1"/>
    <property type="molecule type" value="Genomic_DNA"/>
</dbReference>
<accession>A0A0F4LWA0</accession>
<proteinExistence type="inferred from homology"/>
<gene>
    <name evidence="3" type="ORF">JG30_08680</name>
</gene>
<dbReference type="PATRIC" id="fig|1218492.5.peg.1007"/>
<dbReference type="Proteomes" id="UP000033558">
    <property type="component" value="Unassembled WGS sequence"/>
</dbReference>
<sequence>MQIRQLIFQLSQTRVVSNRLILQTCRHFFKEPRNHTQIFEWVAEHLHENRRTIFWQRLNQPMETSMKYVTLTEPLYPEKLRQIYNPPAILYYQGQIELLKTPMVAIVGARRCSHYSDQIVQSLVPTLVKQTITTVSGLAQGADACCHRETLFNQGMTVAVLGNSLDYAYPTDNRILQQTIQRLGLVISEYPVNTPPRRFQFPQRNRIIAGLCDTLVITQARQKSGSLITAELALQENRNVWAAPGPINDPLSVGCNQLIAAGAQPYLNAHDLVLELKNNKKI</sequence>
<dbReference type="STRING" id="1218492.JG30_08680"/>
<feature type="domain" description="Smf/DprA SLOG" evidence="2">
    <location>
        <begin position="68"/>
        <end position="276"/>
    </location>
</feature>
<comment type="similarity">
    <text evidence="1">Belongs to the DprA/Smf family.</text>
</comment>
<dbReference type="InterPro" id="IPR057666">
    <property type="entry name" value="DrpA_SLOG"/>
</dbReference>
<dbReference type="GO" id="GO:0009294">
    <property type="term" value="P:DNA-mediated transformation"/>
    <property type="evidence" value="ECO:0007669"/>
    <property type="project" value="InterPro"/>
</dbReference>
<dbReference type="OrthoDB" id="9785707at2"/>
<dbReference type="PANTHER" id="PTHR43022">
    <property type="entry name" value="PROTEIN SMF"/>
    <property type="match status" value="1"/>
</dbReference>
<evidence type="ECO:0000313" key="3">
    <source>
        <dbReference type="EMBL" id="KJY61816.1"/>
    </source>
</evidence>
<protein>
    <submittedName>
        <fullName evidence="3">DNA processing protein</fullName>
    </submittedName>
</protein>
<dbReference type="Gene3D" id="3.40.50.450">
    <property type="match status" value="1"/>
</dbReference>